<dbReference type="Proteomes" id="UP000526501">
    <property type="component" value="Unassembled WGS sequence"/>
</dbReference>
<accession>A0A7X1E9L4</accession>
<dbReference type="Gene3D" id="3.40.50.720">
    <property type="entry name" value="NAD(P)-binding Rossmann-like Domain"/>
    <property type="match status" value="1"/>
</dbReference>
<dbReference type="InterPro" id="IPR050463">
    <property type="entry name" value="Gfo/Idh/MocA_oxidrdct_glycsds"/>
</dbReference>
<evidence type="ECO:0000259" key="3">
    <source>
        <dbReference type="Pfam" id="PF19051"/>
    </source>
</evidence>
<name>A0A7X1E9L4_9BACT</name>
<feature type="domain" description="Gfo/Idh/MocA-like oxidoreductase bacterial type C-terminal" evidence="3">
    <location>
        <begin position="207"/>
        <end position="421"/>
    </location>
</feature>
<feature type="signal peptide" evidence="1">
    <location>
        <begin position="1"/>
        <end position="30"/>
    </location>
</feature>
<keyword evidence="5" id="KW-1185">Reference proteome</keyword>
<dbReference type="InterPro" id="IPR006311">
    <property type="entry name" value="TAT_signal"/>
</dbReference>
<comment type="caution">
    <text evidence="4">The sequence shown here is derived from an EMBL/GenBank/DDBJ whole genome shotgun (WGS) entry which is preliminary data.</text>
</comment>
<dbReference type="Pfam" id="PF01408">
    <property type="entry name" value="GFO_IDH_MocA"/>
    <property type="match status" value="1"/>
</dbReference>
<dbReference type="EMBL" id="JACHVC010000013">
    <property type="protein sequence ID" value="MBC2607549.1"/>
    <property type="molecule type" value="Genomic_DNA"/>
</dbReference>
<feature type="domain" description="Gfo/Idh/MocA-like oxidoreductase N-terminal" evidence="2">
    <location>
        <begin position="44"/>
        <end position="166"/>
    </location>
</feature>
<gene>
    <name evidence="4" type="ORF">H5P27_15965</name>
</gene>
<organism evidence="4 5">
    <name type="scientific">Pelagicoccus albus</name>
    <dbReference type="NCBI Taxonomy" id="415222"/>
    <lineage>
        <taxon>Bacteria</taxon>
        <taxon>Pseudomonadati</taxon>
        <taxon>Verrucomicrobiota</taxon>
        <taxon>Opitutia</taxon>
        <taxon>Puniceicoccales</taxon>
        <taxon>Pelagicoccaceae</taxon>
        <taxon>Pelagicoccus</taxon>
    </lineage>
</organism>
<evidence type="ECO:0000259" key="2">
    <source>
        <dbReference type="Pfam" id="PF01408"/>
    </source>
</evidence>
<dbReference type="InterPro" id="IPR043906">
    <property type="entry name" value="Gfo/Idh/MocA_OxRdtase_bact_C"/>
</dbReference>
<dbReference type="PANTHER" id="PTHR43818:SF5">
    <property type="entry name" value="OXIDOREDUCTASE FAMILY PROTEIN"/>
    <property type="match status" value="1"/>
</dbReference>
<dbReference type="InterPro" id="IPR036291">
    <property type="entry name" value="NAD(P)-bd_dom_sf"/>
</dbReference>
<dbReference type="GO" id="GO:0000166">
    <property type="term" value="F:nucleotide binding"/>
    <property type="evidence" value="ECO:0007669"/>
    <property type="project" value="InterPro"/>
</dbReference>
<dbReference type="InterPro" id="IPR000683">
    <property type="entry name" value="Gfo/Idh/MocA-like_OxRdtase_N"/>
</dbReference>
<dbReference type="RefSeq" id="WP_185661427.1">
    <property type="nucleotide sequence ID" value="NZ_CAWPOO010000013.1"/>
</dbReference>
<evidence type="ECO:0000256" key="1">
    <source>
        <dbReference type="SAM" id="SignalP"/>
    </source>
</evidence>
<proteinExistence type="predicted"/>
<dbReference type="SUPFAM" id="SSF51735">
    <property type="entry name" value="NAD(P)-binding Rossmann-fold domains"/>
    <property type="match status" value="1"/>
</dbReference>
<protein>
    <submittedName>
        <fullName evidence="4">Gfo/Idh/MocA family oxidoreductase</fullName>
    </submittedName>
</protein>
<evidence type="ECO:0000313" key="5">
    <source>
        <dbReference type="Proteomes" id="UP000526501"/>
    </source>
</evidence>
<dbReference type="Pfam" id="PF19051">
    <property type="entry name" value="GFO_IDH_MocA_C2"/>
    <property type="match status" value="1"/>
</dbReference>
<sequence>MSKRLSRRAFLRKGTVAAASSLAFPMVLKAATLARGQPGPNSRINIGLIGNGLIMGGHRAYYRGREHTVVAAVCDVYQNRMESALQECRQENSACDGYLDYEEVLERSDIDAVVIATPDHWHAALAIAAMKAGKDVYVEKPMTLTIEEGKAVVEAQKRYGRILQVGSQQRSESAFRKAAEIVRNGWIGQVREVYCGLGEFPAASVYPEQPIPEGFNYDKWLGPTPWEPYNENRVASDYGGGWRNFWEYGSRKNGDWGAHHYDITQWALDRDDSGPVFFAPKNYDQEYQYYEYDDGIRVIRDWGDRKGHMIRFVGDEGEVLVSRQNRLDTTPVSLAGKPLSPDSIRLYKSTDHRANWIESIYTRKDPICPASVGHRSATICQLAGISERINRPIKWDPIAQQIVDDPKAALWQDRPRRDGYQLPV</sequence>
<keyword evidence="1" id="KW-0732">Signal</keyword>
<reference evidence="4 5" key="1">
    <citation type="submission" date="2020-07" db="EMBL/GenBank/DDBJ databases">
        <authorList>
            <person name="Feng X."/>
        </authorList>
    </citation>
    <scope>NUCLEOTIDE SEQUENCE [LARGE SCALE GENOMIC DNA]</scope>
    <source>
        <strain evidence="4 5">JCM23202</strain>
    </source>
</reference>
<feature type="chain" id="PRO_5030816399" evidence="1">
    <location>
        <begin position="31"/>
        <end position="424"/>
    </location>
</feature>
<dbReference type="PROSITE" id="PS51318">
    <property type="entry name" value="TAT"/>
    <property type="match status" value="1"/>
</dbReference>
<dbReference type="Gene3D" id="3.30.360.10">
    <property type="entry name" value="Dihydrodipicolinate Reductase, domain 2"/>
    <property type="match status" value="1"/>
</dbReference>
<evidence type="ECO:0000313" key="4">
    <source>
        <dbReference type="EMBL" id="MBC2607549.1"/>
    </source>
</evidence>
<dbReference type="AlphaFoldDB" id="A0A7X1E9L4"/>
<dbReference type="SUPFAM" id="SSF55347">
    <property type="entry name" value="Glyceraldehyde-3-phosphate dehydrogenase-like, C-terminal domain"/>
    <property type="match status" value="1"/>
</dbReference>
<dbReference type="PANTHER" id="PTHR43818">
    <property type="entry name" value="BCDNA.GH03377"/>
    <property type="match status" value="1"/>
</dbReference>